<evidence type="ECO:0000256" key="2">
    <source>
        <dbReference type="ARBA" id="ARBA00012254"/>
    </source>
</evidence>
<sequence length="292" mass="32414">MPISKKKLVYVWSLRNAAADRAGQFIEYKQGTRYMMSPLEYLVDQLNTTELGDRYSLEAVIHDDDEQSPRDRAALADYGFAPGEGTSSGGQWFFPGEMAVRGRRVTELMISIPSAYRKLPLNDPGRPAAKSAFEKSLQDRLLDLDADLVLLDGLLVILDELVRPGSLYHRRVANIHPGITRLESPYERRGAWATLDALYGARGQKVLDWQTMETAEVSPLLKTGASFHYVDNGIDSGEVIADVLSTDIDPQDTILELRWNNFHNSLFPALVRGLEIMAQGATTGASLEELAS</sequence>
<dbReference type="EC" id="2.1.2.2" evidence="2"/>
<name>A0ABW1YIY0_9GAMM</name>
<evidence type="ECO:0000256" key="4">
    <source>
        <dbReference type="ARBA" id="ARBA00022755"/>
    </source>
</evidence>
<dbReference type="InterPro" id="IPR036477">
    <property type="entry name" value="Formyl_transf_N_sf"/>
</dbReference>
<keyword evidence="6" id="KW-1185">Reference proteome</keyword>
<proteinExistence type="predicted"/>
<evidence type="ECO:0000256" key="3">
    <source>
        <dbReference type="ARBA" id="ARBA00022679"/>
    </source>
</evidence>
<dbReference type="EMBL" id="JBHSVR010000001">
    <property type="protein sequence ID" value="MFC6632691.1"/>
    <property type="molecule type" value="Genomic_DNA"/>
</dbReference>
<gene>
    <name evidence="5" type="ORF">ACFQBM_05340</name>
</gene>
<evidence type="ECO:0000313" key="5">
    <source>
        <dbReference type="EMBL" id="MFC6632691.1"/>
    </source>
</evidence>
<keyword evidence="4" id="KW-0658">Purine biosynthesis</keyword>
<evidence type="ECO:0000313" key="6">
    <source>
        <dbReference type="Proteomes" id="UP001596425"/>
    </source>
</evidence>
<dbReference type="SUPFAM" id="SSF53328">
    <property type="entry name" value="Formyltransferase"/>
    <property type="match status" value="1"/>
</dbReference>
<dbReference type="PANTHER" id="PTHR43369">
    <property type="entry name" value="PHOSPHORIBOSYLGLYCINAMIDE FORMYLTRANSFERASE"/>
    <property type="match status" value="1"/>
</dbReference>
<dbReference type="Gene3D" id="3.40.50.170">
    <property type="entry name" value="Formyl transferase, N-terminal domain"/>
    <property type="match status" value="1"/>
</dbReference>
<dbReference type="Proteomes" id="UP001596425">
    <property type="component" value="Unassembled WGS sequence"/>
</dbReference>
<evidence type="ECO:0000256" key="1">
    <source>
        <dbReference type="ARBA" id="ARBA00005054"/>
    </source>
</evidence>
<dbReference type="RefSeq" id="WP_226864863.1">
    <property type="nucleotide sequence ID" value="NZ_JACZFR010000025.1"/>
</dbReference>
<comment type="pathway">
    <text evidence="1">Purine metabolism; IMP biosynthesis via de novo pathway; N(2)-formyl-N(1)-(5-phospho-D-ribosyl)glycinamide from N(1)-(5-phospho-D-ribosyl)glycinamide (10-formyl THF route): step 1/1.</text>
</comment>
<protein>
    <recommendedName>
        <fullName evidence="2">phosphoribosylglycinamide formyltransferase 1</fullName>
        <ecNumber evidence="2">2.1.2.2</ecNumber>
    </recommendedName>
</protein>
<keyword evidence="3" id="KW-0808">Transferase</keyword>
<comment type="caution">
    <text evidence="5">The sequence shown here is derived from an EMBL/GenBank/DDBJ whole genome shotgun (WGS) entry which is preliminary data.</text>
</comment>
<dbReference type="PANTHER" id="PTHR43369:SF2">
    <property type="entry name" value="PHOSPHORIBOSYLGLYCINAMIDE FORMYLTRANSFERASE"/>
    <property type="match status" value="1"/>
</dbReference>
<organism evidence="5 6">
    <name type="scientific">Microbulbifer taiwanensis</name>
    <dbReference type="NCBI Taxonomy" id="986746"/>
    <lineage>
        <taxon>Bacteria</taxon>
        <taxon>Pseudomonadati</taxon>
        <taxon>Pseudomonadota</taxon>
        <taxon>Gammaproteobacteria</taxon>
        <taxon>Cellvibrionales</taxon>
        <taxon>Microbulbiferaceae</taxon>
        <taxon>Microbulbifer</taxon>
    </lineage>
</organism>
<accession>A0ABW1YIY0</accession>
<reference evidence="6" key="1">
    <citation type="journal article" date="2019" name="Int. J. Syst. Evol. Microbiol.">
        <title>The Global Catalogue of Microorganisms (GCM) 10K type strain sequencing project: providing services to taxonomists for standard genome sequencing and annotation.</title>
        <authorList>
            <consortium name="The Broad Institute Genomics Platform"/>
            <consortium name="The Broad Institute Genome Sequencing Center for Infectious Disease"/>
            <person name="Wu L."/>
            <person name="Ma J."/>
        </authorList>
    </citation>
    <scope>NUCLEOTIDE SEQUENCE [LARGE SCALE GENOMIC DNA]</scope>
    <source>
        <strain evidence="6">CGMCC 1.13718</strain>
    </source>
</reference>